<dbReference type="Gene3D" id="1.10.3720.10">
    <property type="entry name" value="MetI-like"/>
    <property type="match status" value="1"/>
</dbReference>
<keyword evidence="10" id="KW-1185">Reference proteome</keyword>
<dbReference type="Pfam" id="PF00528">
    <property type="entry name" value="BPD_transp_1"/>
    <property type="match status" value="1"/>
</dbReference>
<feature type="transmembrane region" description="Helical" evidence="7">
    <location>
        <begin position="171"/>
        <end position="192"/>
    </location>
</feature>
<feature type="transmembrane region" description="Helical" evidence="7">
    <location>
        <begin position="17"/>
        <end position="37"/>
    </location>
</feature>
<sequence>MAALSARPREYGAVFKYVLLLPAVLWVIAFTFFPLLFVIHYSFANYVLGMGITGYVGFSNYVDVLTSARFWHAIMVTAIYVAISVPVEVVLGFLAAWLVNLGAPWSRGFRTVIGIPLFTMEVAIGYLGVTLFSSQGGIVPVVLGLTGIEVPWLSTASGGIAAAILLDIWRWTSFVFVIVLAGLAGISSDLYDAAILDAKNHWQVMWRLGVPLAWPVTTIAILLRTIECLKVFAIPYALTTGGPGTSTEVFSAMDYLTTVQFFNFGQGSAMGIAFLIMVAALITVFFKQMRKRLG</sequence>
<feature type="transmembrane region" description="Helical" evidence="7">
    <location>
        <begin position="74"/>
        <end position="99"/>
    </location>
</feature>
<comment type="similarity">
    <text evidence="7">Belongs to the binding-protein-dependent transport system permease family.</text>
</comment>
<dbReference type="RefSeq" id="WP_320227056.1">
    <property type="nucleotide sequence ID" value="NZ_JAVIJB010000024.1"/>
</dbReference>
<dbReference type="PROSITE" id="PS50928">
    <property type="entry name" value="ABC_TM1"/>
    <property type="match status" value="1"/>
</dbReference>
<evidence type="ECO:0000256" key="4">
    <source>
        <dbReference type="ARBA" id="ARBA00022692"/>
    </source>
</evidence>
<dbReference type="PANTHER" id="PTHR43005:SF1">
    <property type="entry name" value="SPERMIDINE_PUTRESCINE TRANSPORT SYSTEM PERMEASE PROTEIN"/>
    <property type="match status" value="1"/>
</dbReference>
<evidence type="ECO:0000256" key="2">
    <source>
        <dbReference type="ARBA" id="ARBA00022448"/>
    </source>
</evidence>
<feature type="domain" description="ABC transmembrane type-1" evidence="8">
    <location>
        <begin position="74"/>
        <end position="285"/>
    </location>
</feature>
<evidence type="ECO:0000256" key="6">
    <source>
        <dbReference type="ARBA" id="ARBA00023136"/>
    </source>
</evidence>
<evidence type="ECO:0000256" key="7">
    <source>
        <dbReference type="RuleBase" id="RU363032"/>
    </source>
</evidence>
<dbReference type="CDD" id="cd06261">
    <property type="entry name" value="TM_PBP2"/>
    <property type="match status" value="1"/>
</dbReference>
<evidence type="ECO:0000259" key="8">
    <source>
        <dbReference type="PROSITE" id="PS50928"/>
    </source>
</evidence>
<organism evidence="9 10">
    <name type="scientific">Mesorhizobium captivum</name>
    <dbReference type="NCBI Taxonomy" id="3072319"/>
    <lineage>
        <taxon>Bacteria</taxon>
        <taxon>Pseudomonadati</taxon>
        <taxon>Pseudomonadota</taxon>
        <taxon>Alphaproteobacteria</taxon>
        <taxon>Hyphomicrobiales</taxon>
        <taxon>Phyllobacteriaceae</taxon>
        <taxon>Mesorhizobium</taxon>
    </lineage>
</organism>
<feature type="transmembrane region" description="Helical" evidence="7">
    <location>
        <begin position="43"/>
        <end position="62"/>
    </location>
</feature>
<comment type="subcellular location">
    <subcellularLocation>
        <location evidence="1 7">Cell membrane</location>
        <topology evidence="1 7">Multi-pass membrane protein</topology>
    </subcellularLocation>
</comment>
<dbReference type="Proteomes" id="UP001271249">
    <property type="component" value="Unassembled WGS sequence"/>
</dbReference>
<keyword evidence="4 7" id="KW-0812">Transmembrane</keyword>
<evidence type="ECO:0000313" key="10">
    <source>
        <dbReference type="Proteomes" id="UP001271249"/>
    </source>
</evidence>
<evidence type="ECO:0000313" key="9">
    <source>
        <dbReference type="EMBL" id="MDX8493080.1"/>
    </source>
</evidence>
<feature type="transmembrane region" description="Helical" evidence="7">
    <location>
        <begin position="141"/>
        <end position="165"/>
    </location>
</feature>
<evidence type="ECO:0000256" key="5">
    <source>
        <dbReference type="ARBA" id="ARBA00022989"/>
    </source>
</evidence>
<keyword evidence="3" id="KW-1003">Cell membrane</keyword>
<feature type="transmembrane region" description="Helical" evidence="7">
    <location>
        <begin position="204"/>
        <end position="223"/>
    </location>
</feature>
<gene>
    <name evidence="9" type="ORF">RFN29_16030</name>
</gene>
<dbReference type="InterPro" id="IPR000515">
    <property type="entry name" value="MetI-like"/>
</dbReference>
<dbReference type="InterPro" id="IPR035906">
    <property type="entry name" value="MetI-like_sf"/>
</dbReference>
<keyword evidence="5 7" id="KW-1133">Transmembrane helix</keyword>
<dbReference type="SUPFAM" id="SSF161098">
    <property type="entry name" value="MetI-like"/>
    <property type="match status" value="1"/>
</dbReference>
<name>A0ABU4Z1H1_9HYPH</name>
<comment type="caution">
    <text evidence="9">The sequence shown here is derived from an EMBL/GenBank/DDBJ whole genome shotgun (WGS) entry which is preliminary data.</text>
</comment>
<dbReference type="PANTHER" id="PTHR43005">
    <property type="entry name" value="BLR7065 PROTEIN"/>
    <property type="match status" value="1"/>
</dbReference>
<dbReference type="EMBL" id="JAVIJC010000015">
    <property type="protein sequence ID" value="MDX8493080.1"/>
    <property type="molecule type" value="Genomic_DNA"/>
</dbReference>
<accession>A0ABU4Z1H1</accession>
<reference evidence="9 10" key="1">
    <citation type="submission" date="2023-08" db="EMBL/GenBank/DDBJ databases">
        <title>Implementing the SeqCode for naming new Mesorhizobium species isolated from Vachellia karroo root nodules.</title>
        <authorList>
            <person name="Van Lill M."/>
        </authorList>
    </citation>
    <scope>NUCLEOTIDE SEQUENCE [LARGE SCALE GENOMIC DNA]</scope>
    <source>
        <strain evidence="9 10">VK22B</strain>
    </source>
</reference>
<evidence type="ECO:0000256" key="1">
    <source>
        <dbReference type="ARBA" id="ARBA00004651"/>
    </source>
</evidence>
<evidence type="ECO:0000256" key="3">
    <source>
        <dbReference type="ARBA" id="ARBA00022475"/>
    </source>
</evidence>
<proteinExistence type="inferred from homology"/>
<protein>
    <submittedName>
        <fullName evidence="9">Sugar ABC transporter permease</fullName>
    </submittedName>
</protein>
<feature type="transmembrane region" description="Helical" evidence="7">
    <location>
        <begin position="264"/>
        <end position="286"/>
    </location>
</feature>
<keyword evidence="2 7" id="KW-0813">Transport</keyword>
<keyword evidence="6 7" id="KW-0472">Membrane</keyword>
<feature type="transmembrane region" description="Helical" evidence="7">
    <location>
        <begin position="111"/>
        <end position="129"/>
    </location>
</feature>